<evidence type="ECO:0000313" key="2">
    <source>
        <dbReference type="Proteomes" id="UP000799755"/>
    </source>
</evidence>
<dbReference type="EMBL" id="MU003501">
    <property type="protein sequence ID" value="KAF2472782.1"/>
    <property type="molecule type" value="Genomic_DNA"/>
</dbReference>
<name>A0ACB6R2P3_9PLEO</name>
<accession>A0ACB6R2P3</accession>
<sequence length="265" mass="30284">MSATVSDLREVDAPPSFEAARKAQQQILLTSDALRLYWTLEGPLSSAIRVMDDRHYDPNTPLAPYCDQTAPSPSWSPVSQSPLTEPKISSVTVHVEQLDDWEELWLDIHRDHAEPGPHNEASDFARFGPLPDYDPDSDEEGPEHLLRCCHQDRPRKTKVSLVVKAAGEFVTVHDYVSVVHPWLMSLRENILQAAGDLEDCVLLPANTRLIVEYAYARPDILYLYEEKEWQDVRLKEGYLKSLEQIRAWKQQKALQDQEAKNSRTL</sequence>
<protein>
    <submittedName>
        <fullName evidence="1">Uncharacterized protein</fullName>
    </submittedName>
</protein>
<comment type="caution">
    <text evidence="1">The sequence shown here is derived from an EMBL/GenBank/DDBJ whole genome shotgun (WGS) entry which is preliminary data.</text>
</comment>
<keyword evidence="2" id="KW-1185">Reference proteome</keyword>
<proteinExistence type="predicted"/>
<evidence type="ECO:0000313" key="1">
    <source>
        <dbReference type="EMBL" id="KAF2472782.1"/>
    </source>
</evidence>
<dbReference type="Proteomes" id="UP000799755">
    <property type="component" value="Unassembled WGS sequence"/>
</dbReference>
<reference evidence="1" key="1">
    <citation type="journal article" date="2020" name="Stud. Mycol.">
        <title>101 Dothideomycetes genomes: a test case for predicting lifestyles and emergence of pathogens.</title>
        <authorList>
            <person name="Haridas S."/>
            <person name="Albert R."/>
            <person name="Binder M."/>
            <person name="Bloem J."/>
            <person name="Labutti K."/>
            <person name="Salamov A."/>
            <person name="Andreopoulos B."/>
            <person name="Baker S."/>
            <person name="Barry K."/>
            <person name="Bills G."/>
            <person name="Bluhm B."/>
            <person name="Cannon C."/>
            <person name="Castanera R."/>
            <person name="Culley D."/>
            <person name="Daum C."/>
            <person name="Ezra D."/>
            <person name="Gonzalez J."/>
            <person name="Henrissat B."/>
            <person name="Kuo A."/>
            <person name="Liang C."/>
            <person name="Lipzen A."/>
            <person name="Lutzoni F."/>
            <person name="Magnuson J."/>
            <person name="Mondo S."/>
            <person name="Nolan M."/>
            <person name="Ohm R."/>
            <person name="Pangilinan J."/>
            <person name="Park H.-J."/>
            <person name="Ramirez L."/>
            <person name="Alfaro M."/>
            <person name="Sun H."/>
            <person name="Tritt A."/>
            <person name="Yoshinaga Y."/>
            <person name="Zwiers L.-H."/>
            <person name="Turgeon B."/>
            <person name="Goodwin S."/>
            <person name="Spatafora J."/>
            <person name="Crous P."/>
            <person name="Grigoriev I."/>
        </authorList>
    </citation>
    <scope>NUCLEOTIDE SEQUENCE</scope>
    <source>
        <strain evidence="1">ATCC 200398</strain>
    </source>
</reference>
<organism evidence="1 2">
    <name type="scientific">Lindgomyces ingoldianus</name>
    <dbReference type="NCBI Taxonomy" id="673940"/>
    <lineage>
        <taxon>Eukaryota</taxon>
        <taxon>Fungi</taxon>
        <taxon>Dikarya</taxon>
        <taxon>Ascomycota</taxon>
        <taxon>Pezizomycotina</taxon>
        <taxon>Dothideomycetes</taxon>
        <taxon>Pleosporomycetidae</taxon>
        <taxon>Pleosporales</taxon>
        <taxon>Lindgomycetaceae</taxon>
        <taxon>Lindgomyces</taxon>
    </lineage>
</organism>
<gene>
    <name evidence="1" type="ORF">BDR25DRAFT_365958</name>
</gene>